<dbReference type="InterPro" id="IPR012337">
    <property type="entry name" value="RNaseH-like_sf"/>
</dbReference>
<dbReference type="InterPro" id="IPR036397">
    <property type="entry name" value="RNaseH_sf"/>
</dbReference>
<reference evidence="2 3" key="1">
    <citation type="journal article" date="2005" name="PLoS Biol.">
        <title>The genomes of Oryza sativa: a history of duplications.</title>
        <authorList>
            <person name="Yu J."/>
            <person name="Wang J."/>
            <person name="Lin W."/>
            <person name="Li S."/>
            <person name="Li H."/>
            <person name="Zhou J."/>
            <person name="Ni P."/>
            <person name="Dong W."/>
            <person name="Hu S."/>
            <person name="Zeng C."/>
            <person name="Zhang J."/>
            <person name="Zhang Y."/>
            <person name="Li R."/>
            <person name="Xu Z."/>
            <person name="Li S."/>
            <person name="Li X."/>
            <person name="Zheng H."/>
            <person name="Cong L."/>
            <person name="Lin L."/>
            <person name="Yin J."/>
            <person name="Geng J."/>
            <person name="Li G."/>
            <person name="Shi J."/>
            <person name="Liu J."/>
            <person name="Lv H."/>
            <person name="Li J."/>
            <person name="Wang J."/>
            <person name="Deng Y."/>
            <person name="Ran L."/>
            <person name="Shi X."/>
            <person name="Wang X."/>
            <person name="Wu Q."/>
            <person name="Li C."/>
            <person name="Ren X."/>
            <person name="Wang J."/>
            <person name="Wang X."/>
            <person name="Li D."/>
            <person name="Liu D."/>
            <person name="Zhang X."/>
            <person name="Ji Z."/>
            <person name="Zhao W."/>
            <person name="Sun Y."/>
            <person name="Zhang Z."/>
            <person name="Bao J."/>
            <person name="Han Y."/>
            <person name="Dong L."/>
            <person name="Ji J."/>
            <person name="Chen P."/>
            <person name="Wu S."/>
            <person name="Liu J."/>
            <person name="Xiao Y."/>
            <person name="Bu D."/>
            <person name="Tan J."/>
            <person name="Yang L."/>
            <person name="Ye C."/>
            <person name="Zhang J."/>
            <person name="Xu J."/>
            <person name="Zhou Y."/>
            <person name="Yu Y."/>
            <person name="Zhang B."/>
            <person name="Zhuang S."/>
            <person name="Wei H."/>
            <person name="Liu B."/>
            <person name="Lei M."/>
            <person name="Yu H."/>
            <person name="Li Y."/>
            <person name="Xu H."/>
            <person name="Wei S."/>
            <person name="He X."/>
            <person name="Fang L."/>
            <person name="Zhang Z."/>
            <person name="Zhang Y."/>
            <person name="Huang X."/>
            <person name="Su Z."/>
            <person name="Tong W."/>
            <person name="Li J."/>
            <person name="Tong Z."/>
            <person name="Li S."/>
            <person name="Ye J."/>
            <person name="Wang L."/>
            <person name="Fang L."/>
            <person name="Lei T."/>
            <person name="Chen C."/>
            <person name="Chen H."/>
            <person name="Xu Z."/>
            <person name="Li H."/>
            <person name="Huang H."/>
            <person name="Zhang F."/>
            <person name="Xu H."/>
            <person name="Li N."/>
            <person name="Zhao C."/>
            <person name="Li S."/>
            <person name="Dong L."/>
            <person name="Huang Y."/>
            <person name="Li L."/>
            <person name="Xi Y."/>
            <person name="Qi Q."/>
            <person name="Li W."/>
            <person name="Zhang B."/>
            <person name="Hu W."/>
            <person name="Zhang Y."/>
            <person name="Tian X."/>
            <person name="Jiao Y."/>
            <person name="Liang X."/>
            <person name="Jin J."/>
            <person name="Gao L."/>
            <person name="Zheng W."/>
            <person name="Hao B."/>
            <person name="Liu S."/>
            <person name="Wang W."/>
            <person name="Yuan L."/>
            <person name="Cao M."/>
            <person name="McDermott J."/>
            <person name="Samudrala R."/>
            <person name="Wang J."/>
            <person name="Wong G.K."/>
            <person name="Yang H."/>
        </authorList>
    </citation>
    <scope>NUCLEOTIDE SEQUENCE [LARGE SCALE GENOMIC DNA]</scope>
    <source>
        <strain evidence="3">cv. 93-11</strain>
    </source>
</reference>
<dbReference type="STRING" id="39946.B8AVC6"/>
<evidence type="ECO:0000313" key="3">
    <source>
        <dbReference type="Proteomes" id="UP000007015"/>
    </source>
</evidence>
<dbReference type="Gramene" id="BGIOSGA015922-TA">
    <property type="protein sequence ID" value="BGIOSGA015922-PA"/>
    <property type="gene ID" value="BGIOSGA015922"/>
</dbReference>
<dbReference type="CDD" id="cd06222">
    <property type="entry name" value="RNase_H_like"/>
    <property type="match status" value="1"/>
</dbReference>
<dbReference type="GO" id="GO:0003676">
    <property type="term" value="F:nucleic acid binding"/>
    <property type="evidence" value="ECO:0007669"/>
    <property type="project" value="InterPro"/>
</dbReference>
<dbReference type="Gene3D" id="3.30.420.10">
    <property type="entry name" value="Ribonuclease H-like superfamily/Ribonuclease H"/>
    <property type="match status" value="1"/>
</dbReference>
<dbReference type="PANTHER" id="PTHR47074">
    <property type="entry name" value="BNAC02G40300D PROTEIN"/>
    <property type="match status" value="1"/>
</dbReference>
<dbReference type="Pfam" id="PF13456">
    <property type="entry name" value="RVT_3"/>
    <property type="match status" value="1"/>
</dbReference>
<dbReference type="InterPro" id="IPR044730">
    <property type="entry name" value="RNase_H-like_dom_plant"/>
</dbReference>
<evidence type="ECO:0000313" key="2">
    <source>
        <dbReference type="EMBL" id="EEC76794.1"/>
    </source>
</evidence>
<feature type="domain" description="RNase H type-1" evidence="1">
    <location>
        <begin position="160"/>
        <end position="260"/>
    </location>
</feature>
<dbReference type="OMA" id="ECRRYDH"/>
<dbReference type="SUPFAM" id="SSF53098">
    <property type="entry name" value="Ribonuclease H-like"/>
    <property type="match status" value="1"/>
</dbReference>
<accession>B8AVC6</accession>
<dbReference type="GO" id="GO:0004523">
    <property type="term" value="F:RNA-DNA hybrid ribonuclease activity"/>
    <property type="evidence" value="ECO:0007669"/>
    <property type="project" value="InterPro"/>
</dbReference>
<protein>
    <recommendedName>
        <fullName evidence="1">RNase H type-1 domain-containing protein</fullName>
    </recommendedName>
</protein>
<name>B8AVC6_ORYSI</name>
<dbReference type="Proteomes" id="UP000007015">
    <property type="component" value="Chromosome 4"/>
</dbReference>
<dbReference type="InterPro" id="IPR002156">
    <property type="entry name" value="RNaseH_domain"/>
</dbReference>
<evidence type="ECO:0000259" key="1">
    <source>
        <dbReference type="Pfam" id="PF13456"/>
    </source>
</evidence>
<dbReference type="PANTHER" id="PTHR47074:SF73">
    <property type="entry name" value="OS04G0448401 PROTEIN"/>
    <property type="match status" value="1"/>
</dbReference>
<dbReference type="EMBL" id="CM000129">
    <property type="protein sequence ID" value="EEC76794.1"/>
    <property type="molecule type" value="Genomic_DNA"/>
</dbReference>
<dbReference type="InterPro" id="IPR052929">
    <property type="entry name" value="RNase_H-like_EbsB-rel"/>
</dbReference>
<dbReference type="HOGENOM" id="CLU_1167502_0_0_1"/>
<dbReference type="AlphaFoldDB" id="B8AVC6"/>
<proteinExistence type="predicted"/>
<keyword evidence="3" id="KW-1185">Reference proteome</keyword>
<gene>
    <name evidence="2" type="ORF">OsI_14903</name>
</gene>
<sequence length="262" mass="29064">MDVDSRSWNENLIRHVMKKEDADEILKIRLYTRQLEDFPAWHLEKTGLFTVKSAYRLAWNLSRNVVEATSSRAILGERKLCLSIWKTKVQARVKILPGNLLLTGYQPGTTNAEEKLKDRAHAKYKKGKRPMFEEPPARAEINAAQKMKWEPPPEGVAKINVDAGFNKEMGEAGAGIIARDCRGLVLLAACKKLSRCSSAAQAEALACLEGVQLAANWVQMPIILESDNADVVAGLNATQDSRAEWRGIIAEVKAAVQCLVQV</sequence>
<organism evidence="2 3">
    <name type="scientific">Oryza sativa subsp. indica</name>
    <name type="common">Rice</name>
    <dbReference type="NCBI Taxonomy" id="39946"/>
    <lineage>
        <taxon>Eukaryota</taxon>
        <taxon>Viridiplantae</taxon>
        <taxon>Streptophyta</taxon>
        <taxon>Embryophyta</taxon>
        <taxon>Tracheophyta</taxon>
        <taxon>Spermatophyta</taxon>
        <taxon>Magnoliopsida</taxon>
        <taxon>Liliopsida</taxon>
        <taxon>Poales</taxon>
        <taxon>Poaceae</taxon>
        <taxon>BOP clade</taxon>
        <taxon>Oryzoideae</taxon>
        <taxon>Oryzeae</taxon>
        <taxon>Oryzinae</taxon>
        <taxon>Oryza</taxon>
        <taxon>Oryza sativa</taxon>
    </lineage>
</organism>